<dbReference type="EMBL" id="FRDM01000003">
    <property type="protein sequence ID" value="SHN61334.1"/>
    <property type="molecule type" value="Genomic_DNA"/>
</dbReference>
<reference evidence="1 2" key="1">
    <citation type="submission" date="2016-12" db="EMBL/GenBank/DDBJ databases">
        <authorList>
            <person name="Song W.-J."/>
            <person name="Kurnit D.M."/>
        </authorList>
    </citation>
    <scope>NUCLEOTIDE SEQUENCE [LARGE SCALE GENOMIC DNA]</scope>
    <source>
        <strain evidence="1 2">DSM 43162</strain>
    </source>
</reference>
<dbReference type="AlphaFoldDB" id="A0A1M7SSH4"/>
<protein>
    <submittedName>
        <fullName evidence="1">Uncharacterized protein</fullName>
    </submittedName>
</protein>
<evidence type="ECO:0000313" key="1">
    <source>
        <dbReference type="EMBL" id="SHN61334.1"/>
    </source>
</evidence>
<dbReference type="Proteomes" id="UP000184428">
    <property type="component" value="Unassembled WGS sequence"/>
</dbReference>
<organism evidence="1 2">
    <name type="scientific">Geodermatophilus obscurus</name>
    <dbReference type="NCBI Taxonomy" id="1861"/>
    <lineage>
        <taxon>Bacteria</taxon>
        <taxon>Bacillati</taxon>
        <taxon>Actinomycetota</taxon>
        <taxon>Actinomycetes</taxon>
        <taxon>Geodermatophilales</taxon>
        <taxon>Geodermatophilaceae</taxon>
        <taxon>Geodermatophilus</taxon>
    </lineage>
</organism>
<sequence>MGLWVDAAGATVRGARVAGRELPVNGALGPWDLGFFLDGAPPDGVEVRLLVDQPAGALALRVADRSDDLAAVPGATPPRGRVLVTPHLWVVHGIEL</sequence>
<dbReference type="RefSeq" id="WP_072914471.1">
    <property type="nucleotide sequence ID" value="NZ_FRDM01000003.1"/>
</dbReference>
<proteinExistence type="predicted"/>
<evidence type="ECO:0000313" key="2">
    <source>
        <dbReference type="Proteomes" id="UP000184428"/>
    </source>
</evidence>
<accession>A0A1M7SSH4</accession>
<name>A0A1M7SSH4_9ACTN</name>
<gene>
    <name evidence="1" type="ORF">SAMN05660350_01051</name>
</gene>